<feature type="compositionally biased region" description="Polar residues" evidence="1">
    <location>
        <begin position="223"/>
        <end position="242"/>
    </location>
</feature>
<feature type="compositionally biased region" description="Basic and acidic residues" evidence="1">
    <location>
        <begin position="268"/>
        <end position="284"/>
    </location>
</feature>
<organism evidence="2 3">
    <name type="scientific">Zostera marina</name>
    <name type="common">Eelgrass</name>
    <dbReference type="NCBI Taxonomy" id="29655"/>
    <lineage>
        <taxon>Eukaryota</taxon>
        <taxon>Viridiplantae</taxon>
        <taxon>Streptophyta</taxon>
        <taxon>Embryophyta</taxon>
        <taxon>Tracheophyta</taxon>
        <taxon>Spermatophyta</taxon>
        <taxon>Magnoliopsida</taxon>
        <taxon>Liliopsida</taxon>
        <taxon>Zosteraceae</taxon>
        <taxon>Zostera</taxon>
    </lineage>
</organism>
<feature type="compositionally biased region" description="Basic and acidic residues" evidence="1">
    <location>
        <begin position="14"/>
        <end position="23"/>
    </location>
</feature>
<dbReference type="AlphaFoldDB" id="A0A0K9NZM5"/>
<evidence type="ECO:0000256" key="1">
    <source>
        <dbReference type="SAM" id="MobiDB-lite"/>
    </source>
</evidence>
<gene>
    <name evidence="2" type="ORF">ZOSMA_52G00980</name>
</gene>
<sequence>MQQLGCSESVAVSVERERRRSEENYSSNNLQDDQETTINRRHLQIREISTGTQNLNMILKAYSDGLLFGIDSMVISHELLKRVKNLENSLKVLGELQQVSQPMKEKEKTKEKAKAKMKAKNHRPLEPEQSVSRVGRPRFSLNGVLRFVIKNKKGNRYEKKQTVSSQKVKEHMSSEHEDSSASIGSSKEHGNSRISTVISKLMGLEEISSLKIEAAKSDDDRTQVTQQTYHVSKQGSTSTQESLAKKKASLKNPSTEENKVKTSQSPRNSEEKLHSGNLRKQEKLNEDESRLMNVVIGNEELLNTIQATLELKIHVSIIEREAILDVDDENHECSKLTLDCALELMRRRLKIQEFKEHGVKFFIRRMMKNRSLVSIVKDLNNEMKAMVGDDVTWDLGWDSNMFKMNTTIVEDVEEIILSTLIDEVVRGFR</sequence>
<dbReference type="STRING" id="29655.A0A0K9NZM5"/>
<feature type="compositionally biased region" description="Basic and acidic residues" evidence="1">
    <location>
        <begin position="158"/>
        <end position="179"/>
    </location>
</feature>
<dbReference type="EMBL" id="LFYR01001488">
    <property type="protein sequence ID" value="KMZ61447.1"/>
    <property type="molecule type" value="Genomic_DNA"/>
</dbReference>
<dbReference type="OrthoDB" id="761625at2759"/>
<evidence type="ECO:0000313" key="2">
    <source>
        <dbReference type="EMBL" id="KMZ61447.1"/>
    </source>
</evidence>
<reference evidence="3" key="1">
    <citation type="journal article" date="2016" name="Nature">
        <title>The genome of the seagrass Zostera marina reveals angiosperm adaptation to the sea.</title>
        <authorList>
            <person name="Olsen J.L."/>
            <person name="Rouze P."/>
            <person name="Verhelst B."/>
            <person name="Lin Y.-C."/>
            <person name="Bayer T."/>
            <person name="Collen J."/>
            <person name="Dattolo E."/>
            <person name="De Paoli E."/>
            <person name="Dittami S."/>
            <person name="Maumus F."/>
            <person name="Michel G."/>
            <person name="Kersting A."/>
            <person name="Lauritano C."/>
            <person name="Lohaus R."/>
            <person name="Toepel M."/>
            <person name="Tonon T."/>
            <person name="Vanneste K."/>
            <person name="Amirebrahimi M."/>
            <person name="Brakel J."/>
            <person name="Bostroem C."/>
            <person name="Chovatia M."/>
            <person name="Grimwood J."/>
            <person name="Jenkins J.W."/>
            <person name="Jueterbock A."/>
            <person name="Mraz A."/>
            <person name="Stam W.T."/>
            <person name="Tice H."/>
            <person name="Bornberg-Bauer E."/>
            <person name="Green P.J."/>
            <person name="Pearson G.A."/>
            <person name="Procaccini G."/>
            <person name="Duarte C.M."/>
            <person name="Schmutz J."/>
            <person name="Reusch T.B.H."/>
            <person name="Van de Peer Y."/>
        </authorList>
    </citation>
    <scope>NUCLEOTIDE SEQUENCE [LARGE SCALE GENOMIC DNA]</scope>
    <source>
        <strain evidence="3">cv. Finnish</strain>
    </source>
</reference>
<comment type="caution">
    <text evidence="2">The sequence shown here is derived from an EMBL/GenBank/DDBJ whole genome shotgun (WGS) entry which is preliminary data.</text>
</comment>
<feature type="region of interest" description="Disordered" evidence="1">
    <location>
        <begin position="158"/>
        <end position="191"/>
    </location>
</feature>
<protein>
    <recommendedName>
        <fullName evidence="4">DUF4378 domain-containing protein</fullName>
    </recommendedName>
</protein>
<dbReference type="Proteomes" id="UP000036987">
    <property type="component" value="Unassembled WGS sequence"/>
</dbReference>
<accession>A0A0K9NZM5</accession>
<name>A0A0K9NZM5_ZOSMR</name>
<evidence type="ECO:0008006" key="4">
    <source>
        <dbReference type="Google" id="ProtNLM"/>
    </source>
</evidence>
<proteinExistence type="predicted"/>
<evidence type="ECO:0000313" key="3">
    <source>
        <dbReference type="Proteomes" id="UP000036987"/>
    </source>
</evidence>
<feature type="region of interest" description="Disordered" evidence="1">
    <location>
        <begin position="1"/>
        <end position="38"/>
    </location>
</feature>
<keyword evidence="3" id="KW-1185">Reference proteome</keyword>
<dbReference type="PANTHER" id="PTHR34282">
    <property type="entry name" value="OS01G0228800 PROTEIN-RELATED"/>
    <property type="match status" value="1"/>
</dbReference>
<dbReference type="PANTHER" id="PTHR34282:SF1">
    <property type="entry name" value="DUF3741 DOMAIN-CONTAINING PROTEIN"/>
    <property type="match status" value="1"/>
</dbReference>
<feature type="region of interest" description="Disordered" evidence="1">
    <location>
        <begin position="215"/>
        <end position="284"/>
    </location>
</feature>